<dbReference type="AlphaFoldDB" id="A0A2A2EL18"/>
<comment type="caution">
    <text evidence="1">The sequence shown here is derived from an EMBL/GenBank/DDBJ whole genome shotgun (WGS) entry which is preliminary data.</text>
</comment>
<reference evidence="1 2" key="1">
    <citation type="journal article" date="2017" name="ISME J.">
        <title>Unveiling bifidobacterial biogeography across the mammalian branch of the tree of life.</title>
        <authorList>
            <person name="Milani C."/>
            <person name="Mangifesta M."/>
            <person name="Mancabelli L."/>
            <person name="Lugli G.A."/>
            <person name="James K."/>
            <person name="Duranti S."/>
            <person name="Turroni F."/>
            <person name="Ferrario C."/>
            <person name="Ossiprandi M.C."/>
            <person name="van Sinderen D."/>
            <person name="Ventura M."/>
        </authorList>
    </citation>
    <scope>NUCLEOTIDE SEQUENCE [LARGE SCALE GENOMIC DNA]</scope>
    <source>
        <strain evidence="1 2">70</strain>
    </source>
</reference>
<dbReference type="GO" id="GO:0005975">
    <property type="term" value="P:carbohydrate metabolic process"/>
    <property type="evidence" value="ECO:0007669"/>
    <property type="project" value="InterPro"/>
</dbReference>
<sequence length="137" mass="14877">MTGLAKDRSHGFKSVRLLRGVGETVYGLDARFAAFVKNGQSVGIWNADVGTASERRCKDIPFSMTGGGRRVFVNDRGRVSFEVDAVDAEDVRCSAPDETIDFCAIYGSTPKRILECYTRLTGRPGQVSMADLTPHAA</sequence>
<protein>
    <submittedName>
        <fullName evidence="1">Alpha-glucosidase</fullName>
    </submittedName>
</protein>
<dbReference type="CDD" id="cd14752">
    <property type="entry name" value="GH31_N"/>
    <property type="match status" value="1"/>
</dbReference>
<dbReference type="EMBL" id="MVOG01000009">
    <property type="protein sequence ID" value="PAU69586.1"/>
    <property type="molecule type" value="Genomic_DNA"/>
</dbReference>
<dbReference type="Proteomes" id="UP000217986">
    <property type="component" value="Unassembled WGS sequence"/>
</dbReference>
<evidence type="ECO:0000313" key="1">
    <source>
        <dbReference type="EMBL" id="PAU69586.1"/>
    </source>
</evidence>
<dbReference type="Gene3D" id="2.60.40.1760">
    <property type="entry name" value="glycosyl hydrolase (family 31)"/>
    <property type="match status" value="1"/>
</dbReference>
<proteinExistence type="predicted"/>
<keyword evidence="2" id="KW-1185">Reference proteome</keyword>
<organism evidence="1 2">
    <name type="scientific">Bifidobacterium italicum</name>
    <dbReference type="NCBI Taxonomy" id="1960968"/>
    <lineage>
        <taxon>Bacteria</taxon>
        <taxon>Bacillati</taxon>
        <taxon>Actinomycetota</taxon>
        <taxon>Actinomycetes</taxon>
        <taxon>Bifidobacteriales</taxon>
        <taxon>Bifidobacteriaceae</taxon>
        <taxon>Bifidobacterium</taxon>
    </lineage>
</organism>
<dbReference type="GO" id="GO:0030246">
    <property type="term" value="F:carbohydrate binding"/>
    <property type="evidence" value="ECO:0007669"/>
    <property type="project" value="InterPro"/>
</dbReference>
<dbReference type="RefSeq" id="WP_095613053.1">
    <property type="nucleotide sequence ID" value="NZ_MVOG01000009.1"/>
</dbReference>
<dbReference type="GO" id="GO:0003824">
    <property type="term" value="F:catalytic activity"/>
    <property type="evidence" value="ECO:0007669"/>
    <property type="project" value="InterPro"/>
</dbReference>
<gene>
    <name evidence="1" type="ORF">B1400_0670</name>
</gene>
<evidence type="ECO:0000313" key="2">
    <source>
        <dbReference type="Proteomes" id="UP000217986"/>
    </source>
</evidence>
<dbReference type="InterPro" id="IPR011013">
    <property type="entry name" value="Gal_mutarotase_sf_dom"/>
</dbReference>
<dbReference type="SUPFAM" id="SSF74650">
    <property type="entry name" value="Galactose mutarotase-like"/>
    <property type="match status" value="1"/>
</dbReference>
<name>A0A2A2EL18_9BIFI</name>
<dbReference type="OrthoDB" id="176168at2"/>
<accession>A0A2A2EL18</accession>